<dbReference type="OrthoDB" id="371328at2"/>
<dbReference type="Proteomes" id="UP000301751">
    <property type="component" value="Unassembled WGS sequence"/>
</dbReference>
<evidence type="ECO:0000313" key="2">
    <source>
        <dbReference type="Proteomes" id="UP000301751"/>
    </source>
</evidence>
<dbReference type="AlphaFoldDB" id="A0A480AVZ6"/>
<sequence length="174" mass="19191">MGERSKILTLPEATRAELDQRLISGGFQGYVELEDWLRQQGYEVGKSSIHRYGSAMERRLAELQRSTQEARALVAAAPDDTDAMARATMQMLQQRLFGLLRDMDEIDPDSVDIAKIAKAMAPLVRASIAQQQFMREVAERAKAAAEQVDKLTKTGGLSADSAAELRRAILGIAQ</sequence>
<protein>
    <recommendedName>
        <fullName evidence="3">Terminase</fullName>
    </recommendedName>
</protein>
<dbReference type="RefSeq" id="WP_137734085.1">
    <property type="nucleotide sequence ID" value="NZ_BJCL01000009.1"/>
</dbReference>
<accession>A0A480AVZ6</accession>
<proteinExistence type="predicted"/>
<dbReference type="EMBL" id="BJCL01000009">
    <property type="protein sequence ID" value="GCL64352.1"/>
    <property type="molecule type" value="Genomic_DNA"/>
</dbReference>
<reference evidence="2" key="1">
    <citation type="submission" date="2019-03" db="EMBL/GenBank/DDBJ databases">
        <title>Aquabacterium pictum sp.nov., the first bacteriochlorophyll a-containing freshwater bacterium in the genus Aquabacterium of the class Betaproteobacteria.</title>
        <authorList>
            <person name="Hirose S."/>
            <person name="Tank M."/>
            <person name="Hara E."/>
            <person name="Tamaki H."/>
            <person name="Takaichi S."/>
            <person name="Haruta S."/>
            <person name="Hanada S."/>
        </authorList>
    </citation>
    <scope>NUCLEOTIDE SEQUENCE [LARGE SCALE GENOMIC DNA]</scope>
    <source>
        <strain evidence="2">W35</strain>
    </source>
</reference>
<gene>
    <name evidence="1" type="ORF">AQPW35_34330</name>
</gene>
<comment type="caution">
    <text evidence="1">The sequence shown here is derived from an EMBL/GenBank/DDBJ whole genome shotgun (WGS) entry which is preliminary data.</text>
</comment>
<evidence type="ECO:0008006" key="3">
    <source>
        <dbReference type="Google" id="ProtNLM"/>
    </source>
</evidence>
<name>A0A480AVZ6_9BURK</name>
<keyword evidence="2" id="KW-1185">Reference proteome</keyword>
<organism evidence="1 2">
    <name type="scientific">Pseudaquabacterium pictum</name>
    <dbReference type="NCBI Taxonomy" id="2315236"/>
    <lineage>
        <taxon>Bacteria</taxon>
        <taxon>Pseudomonadati</taxon>
        <taxon>Pseudomonadota</taxon>
        <taxon>Betaproteobacteria</taxon>
        <taxon>Burkholderiales</taxon>
        <taxon>Sphaerotilaceae</taxon>
        <taxon>Pseudaquabacterium</taxon>
    </lineage>
</organism>
<evidence type="ECO:0000313" key="1">
    <source>
        <dbReference type="EMBL" id="GCL64352.1"/>
    </source>
</evidence>
<dbReference type="InterPro" id="IPR021874">
    <property type="entry name" value="Phage_Mu_Gp27"/>
</dbReference>
<dbReference type="Pfam" id="PF11985">
    <property type="entry name" value="Phage_Mu_Gp27"/>
    <property type="match status" value="1"/>
</dbReference>